<feature type="transmembrane region" description="Helical" evidence="2">
    <location>
        <begin position="28"/>
        <end position="52"/>
    </location>
</feature>
<dbReference type="AlphaFoldDB" id="A0A1T3NWA1"/>
<keyword evidence="2" id="KW-0812">Transmembrane</keyword>
<organism evidence="3 4">
    <name type="scientific">Embleya scabrispora</name>
    <dbReference type="NCBI Taxonomy" id="159449"/>
    <lineage>
        <taxon>Bacteria</taxon>
        <taxon>Bacillati</taxon>
        <taxon>Actinomycetota</taxon>
        <taxon>Actinomycetes</taxon>
        <taxon>Kitasatosporales</taxon>
        <taxon>Streptomycetaceae</taxon>
        <taxon>Embleya</taxon>
    </lineage>
</organism>
<evidence type="ECO:0000313" key="4">
    <source>
        <dbReference type="Proteomes" id="UP000190037"/>
    </source>
</evidence>
<dbReference type="RefSeq" id="WP_078975370.1">
    <property type="nucleotide sequence ID" value="NZ_MWQN01000001.1"/>
</dbReference>
<sequence length="203" mass="22219">MVPVGRRIGELRGEVVGHLGARRRIRQWIAIGFVLGLLIGAGVAAGAAALYWPEKDKPLKMMMREGEIPVKAAPVLSGQTTFTAQGLTCGIEWITGTHAEHFAKGRLCRVKVSVANNSLATVQVANLEQRLILADGTQLGMDLESMEIKRQLREFTLGASDTLVEDLWFDLPKDATPTALLLRTNPEAPQGRADLPRKDWSKK</sequence>
<dbReference type="EMBL" id="MWQN01000001">
    <property type="protein sequence ID" value="OPC81064.1"/>
    <property type="molecule type" value="Genomic_DNA"/>
</dbReference>
<name>A0A1T3NWA1_9ACTN</name>
<dbReference type="Proteomes" id="UP000190037">
    <property type="component" value="Unassembled WGS sequence"/>
</dbReference>
<keyword evidence="4" id="KW-1185">Reference proteome</keyword>
<proteinExistence type="predicted"/>
<protein>
    <recommendedName>
        <fullName evidence="5">DUF4352 domain-containing protein</fullName>
    </recommendedName>
</protein>
<evidence type="ECO:0008006" key="5">
    <source>
        <dbReference type="Google" id="ProtNLM"/>
    </source>
</evidence>
<feature type="region of interest" description="Disordered" evidence="1">
    <location>
        <begin position="180"/>
        <end position="203"/>
    </location>
</feature>
<evidence type="ECO:0000256" key="2">
    <source>
        <dbReference type="SAM" id="Phobius"/>
    </source>
</evidence>
<evidence type="ECO:0000256" key="1">
    <source>
        <dbReference type="SAM" id="MobiDB-lite"/>
    </source>
</evidence>
<comment type="caution">
    <text evidence="3">The sequence shown here is derived from an EMBL/GenBank/DDBJ whole genome shotgun (WGS) entry which is preliminary data.</text>
</comment>
<reference evidence="3 4" key="1">
    <citation type="submission" date="2017-03" db="EMBL/GenBank/DDBJ databases">
        <title>Draft genome sequence of Streptomyces scabrisporus NF3, endophyte isolated from Amphipterygium adstringens.</title>
        <authorList>
            <person name="Vazquez M."/>
            <person name="Ceapa C.D."/>
            <person name="Rodriguez Luna D."/>
            <person name="Sanchez Esquivel S."/>
        </authorList>
    </citation>
    <scope>NUCLEOTIDE SEQUENCE [LARGE SCALE GENOMIC DNA]</scope>
    <source>
        <strain evidence="3 4">NF3</strain>
    </source>
</reference>
<gene>
    <name evidence="3" type="ORF">B4N89_08975</name>
</gene>
<keyword evidence="2" id="KW-1133">Transmembrane helix</keyword>
<feature type="compositionally biased region" description="Basic and acidic residues" evidence="1">
    <location>
        <begin position="194"/>
        <end position="203"/>
    </location>
</feature>
<accession>A0A1T3NWA1</accession>
<keyword evidence="2" id="KW-0472">Membrane</keyword>
<evidence type="ECO:0000313" key="3">
    <source>
        <dbReference type="EMBL" id="OPC81064.1"/>
    </source>
</evidence>